<keyword evidence="1" id="KW-0175">Coiled coil</keyword>
<evidence type="ECO:0000313" key="4">
    <source>
        <dbReference type="Proteomes" id="UP000326759"/>
    </source>
</evidence>
<accession>A0A5N5TKJ0</accession>
<dbReference type="OrthoDB" id="8197317at2759"/>
<dbReference type="Proteomes" id="UP000326759">
    <property type="component" value="Unassembled WGS sequence"/>
</dbReference>
<dbReference type="EMBL" id="SEYY01000707">
    <property type="protein sequence ID" value="KAB7506680.1"/>
    <property type="molecule type" value="Genomic_DNA"/>
</dbReference>
<feature type="region of interest" description="Disordered" evidence="2">
    <location>
        <begin position="146"/>
        <end position="214"/>
    </location>
</feature>
<comment type="caution">
    <text evidence="3">The sequence shown here is derived from an EMBL/GenBank/DDBJ whole genome shotgun (WGS) entry which is preliminary data.</text>
</comment>
<evidence type="ECO:0000256" key="1">
    <source>
        <dbReference type="SAM" id="Coils"/>
    </source>
</evidence>
<feature type="compositionally biased region" description="Basic and acidic residues" evidence="2">
    <location>
        <begin position="164"/>
        <end position="181"/>
    </location>
</feature>
<evidence type="ECO:0000256" key="2">
    <source>
        <dbReference type="SAM" id="MobiDB-lite"/>
    </source>
</evidence>
<feature type="compositionally biased region" description="Low complexity" evidence="2">
    <location>
        <begin position="787"/>
        <end position="800"/>
    </location>
</feature>
<feature type="coiled-coil region" evidence="1">
    <location>
        <begin position="423"/>
        <end position="450"/>
    </location>
</feature>
<keyword evidence="4" id="KW-1185">Reference proteome</keyword>
<proteinExistence type="predicted"/>
<name>A0A5N5TKJ0_9CRUS</name>
<protein>
    <submittedName>
        <fullName evidence="3">Uncharacterized protein</fullName>
    </submittedName>
</protein>
<feature type="region of interest" description="Disordered" evidence="2">
    <location>
        <begin position="782"/>
        <end position="804"/>
    </location>
</feature>
<feature type="compositionally biased region" description="Basic and acidic residues" evidence="2">
    <location>
        <begin position="190"/>
        <end position="205"/>
    </location>
</feature>
<feature type="compositionally biased region" description="Low complexity" evidence="2">
    <location>
        <begin position="1198"/>
        <end position="1216"/>
    </location>
</feature>
<feature type="region of interest" description="Disordered" evidence="2">
    <location>
        <begin position="1191"/>
        <end position="1222"/>
    </location>
</feature>
<feature type="compositionally biased region" description="Basic and acidic residues" evidence="2">
    <location>
        <begin position="378"/>
        <end position="393"/>
    </location>
</feature>
<evidence type="ECO:0000313" key="3">
    <source>
        <dbReference type="EMBL" id="KAB7506680.1"/>
    </source>
</evidence>
<gene>
    <name evidence="3" type="ORF">Anas_01474</name>
</gene>
<feature type="region of interest" description="Disordered" evidence="2">
    <location>
        <begin position="981"/>
        <end position="1007"/>
    </location>
</feature>
<organism evidence="3 4">
    <name type="scientific">Armadillidium nasatum</name>
    <dbReference type="NCBI Taxonomy" id="96803"/>
    <lineage>
        <taxon>Eukaryota</taxon>
        <taxon>Metazoa</taxon>
        <taxon>Ecdysozoa</taxon>
        <taxon>Arthropoda</taxon>
        <taxon>Crustacea</taxon>
        <taxon>Multicrustacea</taxon>
        <taxon>Malacostraca</taxon>
        <taxon>Eumalacostraca</taxon>
        <taxon>Peracarida</taxon>
        <taxon>Isopoda</taxon>
        <taxon>Oniscidea</taxon>
        <taxon>Crinocheta</taxon>
        <taxon>Armadillidiidae</taxon>
        <taxon>Armadillidium</taxon>
    </lineage>
</organism>
<feature type="region of interest" description="Disordered" evidence="2">
    <location>
        <begin position="372"/>
        <end position="398"/>
    </location>
</feature>
<reference evidence="3 4" key="1">
    <citation type="journal article" date="2019" name="PLoS Biol.">
        <title>Sex chromosomes control vertical transmission of feminizing Wolbachia symbionts in an isopod.</title>
        <authorList>
            <person name="Becking T."/>
            <person name="Chebbi M.A."/>
            <person name="Giraud I."/>
            <person name="Moumen B."/>
            <person name="Laverre T."/>
            <person name="Caubet Y."/>
            <person name="Peccoud J."/>
            <person name="Gilbert C."/>
            <person name="Cordaux R."/>
        </authorList>
    </citation>
    <scope>NUCLEOTIDE SEQUENCE [LARGE SCALE GENOMIC DNA]</scope>
    <source>
        <strain evidence="3">ANa2</strain>
        <tissue evidence="3">Whole body excluding digestive tract and cuticle</tissue>
    </source>
</reference>
<sequence>MVIGEIMVEESHIYDLEEGEILEDEEGEVINISKNFQNSPCHDIGNNLHHTFHSGTEKYFNLREESRYPEKLYLSSEGSFPNQNFYKYPRIKDISDKVRTSRHSNDYNLKNKSSTFKFRKKSRSRSCSVSSSSSNCSCSSCTSCSTSLSNEKTVQPPSHFSGKSGKEKKDLSHLPKKREAIESVVKAKSRQKECSSSKLTRERSPNKKLKKLPRKDLVVLRTRTNPYRRHLPEKSSKKRVVSRNAKTVKFKSPLRNEKSTRHTVLSKNESLPDAIVDTDLTLPKLIPGSLGEMLLKKQLKGELKKDPILPSEKGVSFYVQGKEGNNIKQFIDSSKSFEIVDLCNENEDESEEDELTLRIKALQSAMKTRGLLGMTKANQREDNSKSSTLEDKNQINPGASSEIDFKLSEEVCESQNLSSILVLESDDERKNLENKECENLNNNNTNLEERDHSSKTLIEYGKIEKHDFDNERTAVEQPENEEVNNHFKSVKDKCEIASTDMDISNDSFGDNLPTQSENNESEIKTVASQDSNTICQNSTFPIPVEWAYMIPPPCNTDVPDDDSLNNIRNWCFNQNMFVQSMQESVSNMNPVESWKSAEANSCGVDCYNSSNTASNFYYQQPLATSETRRVVTYDEYQCDYNSSLAPTVDVTVQSGELRDCHAEQYKSFMSTVIQNNCPQASHKKDQHRDLINIDLKPEKFQNSNLVSVKPDMKLNTVKRRTRKRRRSNRKSVIGNNLPITMKQTQEIDKTEVNVIDDDDEDMLRAMLLNEMSLKNQKVCLDKQNLENNNNNNNNKNSNKSRMNERKLCSTGNERLVKVGKSLEVSFSNQNPKFRKAGLQTKSKWPVERRLGPKGSLKSKSQEAKVSEQKFVNDASLRNFSLSKFPPVKPVIININEDSDTEDEHVKKVETVNNCEELISGIDSFIRSFRNKKTIAQEKIDKTSSIMTPKGVSHLSEEKQQEYRRLKQLMISKRKVLQMKSKKALTSKKLPSSSGDEKDNFGTNVDSVECKPNKHVQEKEQNMDMNLSNKFCSNINDSFESKDVGQSKMVNDSKGGNVVSIHVPESERTVKEHLIEVPITESQILPINKEICNSNSVQNTVVNVHQNLEEVEKKCGKTYQKDESILCSESIDNRNVVNDEPLSTNNSLDYCSVGNEKVLSIGDNLESKDICSSNLQLQVTEEVSELNDCLNESFDTSDESSSSESESSSSSSSSSNDSDTDIEEQTEIDLRNRLLQKRQEFLQKGNDSLSASCGQSPVENRNILLKCEQNIETSSVGSQDEIINSVDSNNHTPLMDSCRENDEVAGLVILQPQKKLEKKRKMNQLII</sequence>